<proteinExistence type="predicted"/>
<evidence type="ECO:0000313" key="2">
    <source>
        <dbReference type="Proteomes" id="UP001305521"/>
    </source>
</evidence>
<dbReference type="Proteomes" id="UP001305521">
    <property type="component" value="Chromosome"/>
</dbReference>
<protein>
    <recommendedName>
        <fullName evidence="3">DUF4089 domain-containing protein</fullName>
    </recommendedName>
</protein>
<reference evidence="1 2" key="1">
    <citation type="submission" date="2023-11" db="EMBL/GenBank/DDBJ databases">
        <title>Arctic aerobic anoxygenic photoheterotroph Sediminicoccus rosea KRV36 adapts its photosynthesis to long days of polar summer.</title>
        <authorList>
            <person name="Tomasch J."/>
            <person name="Kopejtka K."/>
            <person name="Bily T."/>
            <person name="Gardiner A.T."/>
            <person name="Gardian Z."/>
            <person name="Shivaramu S."/>
            <person name="Koblizek M."/>
            <person name="Engelhardt F."/>
            <person name="Kaftan D."/>
        </authorList>
    </citation>
    <scope>NUCLEOTIDE SEQUENCE [LARGE SCALE GENOMIC DNA]</scope>
    <source>
        <strain evidence="1 2">R-30</strain>
    </source>
</reference>
<organism evidence="1 2">
    <name type="scientific">Sediminicoccus rosea</name>
    <dbReference type="NCBI Taxonomy" id="1225128"/>
    <lineage>
        <taxon>Bacteria</taxon>
        <taxon>Pseudomonadati</taxon>
        <taxon>Pseudomonadota</taxon>
        <taxon>Alphaproteobacteria</taxon>
        <taxon>Acetobacterales</taxon>
        <taxon>Roseomonadaceae</taxon>
        <taxon>Sediminicoccus</taxon>
    </lineage>
</organism>
<dbReference type="EMBL" id="CP137852">
    <property type="protein sequence ID" value="WPB87577.1"/>
    <property type="molecule type" value="Genomic_DNA"/>
</dbReference>
<dbReference type="RefSeq" id="WP_318651529.1">
    <property type="nucleotide sequence ID" value="NZ_CP137852.1"/>
</dbReference>
<evidence type="ECO:0000313" key="1">
    <source>
        <dbReference type="EMBL" id="WPB87577.1"/>
    </source>
</evidence>
<gene>
    <name evidence="1" type="ORF">R9Z33_12010</name>
</gene>
<accession>A0ABZ0PQ35</accession>
<sequence>MPEPLPPAEFATLMAQAGISLPAAEVEDLRHAHAKLAGMLEALRKPAPKLVAEPAFTFSTEK</sequence>
<name>A0ABZ0PQ35_9PROT</name>
<keyword evidence="2" id="KW-1185">Reference proteome</keyword>
<evidence type="ECO:0008006" key="3">
    <source>
        <dbReference type="Google" id="ProtNLM"/>
    </source>
</evidence>